<reference evidence="2" key="1">
    <citation type="submission" date="2018-12" db="EMBL/GenBank/DDBJ databases">
        <authorList>
            <person name="Will S."/>
            <person name="Neumann-Schaal M."/>
            <person name="Henke P."/>
        </authorList>
    </citation>
    <scope>NUCLEOTIDE SEQUENCE</scope>
    <source>
        <strain evidence="2">PCC 7102</strain>
    </source>
</reference>
<sequence length="182" mass="21324">MDISKFIKEPSQRKVMILKNDDIVEIFVPSVGFFSRFTMLALIFLIFPVCLINFFTLSLKHDIRLFPPVFTFNLVISLIAIGVVLLSEFAQKRFSITRKKISWSYEIFGLKLKEPFPASVPGIVRIAKTRQYWNRWFLEIWAGRRLYEISTSDFSPFAVTNSEIDLLARELSNWFELTILQE</sequence>
<evidence type="ECO:0000313" key="2">
    <source>
        <dbReference type="EMBL" id="RUT03606.1"/>
    </source>
</evidence>
<organism evidence="2 3">
    <name type="scientific">Dulcicalothrix desertica PCC 7102</name>
    <dbReference type="NCBI Taxonomy" id="232991"/>
    <lineage>
        <taxon>Bacteria</taxon>
        <taxon>Bacillati</taxon>
        <taxon>Cyanobacteriota</taxon>
        <taxon>Cyanophyceae</taxon>
        <taxon>Nostocales</taxon>
        <taxon>Calotrichaceae</taxon>
        <taxon>Dulcicalothrix</taxon>
    </lineage>
</organism>
<dbReference type="AlphaFoldDB" id="A0A3S1B2R9"/>
<reference evidence="2" key="2">
    <citation type="journal article" date="2019" name="Genome Biol. Evol.">
        <title>Day and night: Metabolic profiles and evolutionary relationships of six axenic non-marine cyanobacteria.</title>
        <authorList>
            <person name="Will S.E."/>
            <person name="Henke P."/>
            <person name="Boedeker C."/>
            <person name="Huang S."/>
            <person name="Brinkmann H."/>
            <person name="Rohde M."/>
            <person name="Jarek M."/>
            <person name="Friedl T."/>
            <person name="Seufert S."/>
            <person name="Schumacher M."/>
            <person name="Overmann J."/>
            <person name="Neumann-Schaal M."/>
            <person name="Petersen J."/>
        </authorList>
    </citation>
    <scope>NUCLEOTIDE SEQUENCE [LARGE SCALE GENOMIC DNA]</scope>
    <source>
        <strain evidence="2">PCC 7102</strain>
    </source>
</reference>
<dbReference type="Proteomes" id="UP000271624">
    <property type="component" value="Unassembled WGS sequence"/>
</dbReference>
<evidence type="ECO:0000256" key="1">
    <source>
        <dbReference type="SAM" id="Phobius"/>
    </source>
</evidence>
<keyword evidence="3" id="KW-1185">Reference proteome</keyword>
<proteinExistence type="predicted"/>
<feature type="transmembrane region" description="Helical" evidence="1">
    <location>
        <begin position="37"/>
        <end position="57"/>
    </location>
</feature>
<protein>
    <submittedName>
        <fullName evidence="2">Uncharacterized protein</fullName>
    </submittedName>
</protein>
<dbReference type="RefSeq" id="WP_127083546.1">
    <property type="nucleotide sequence ID" value="NZ_RSCL01000013.1"/>
</dbReference>
<dbReference type="EMBL" id="RSCL01000013">
    <property type="protein sequence ID" value="RUT03606.1"/>
    <property type="molecule type" value="Genomic_DNA"/>
</dbReference>
<accession>A0A3S1B2R9</accession>
<comment type="caution">
    <text evidence="2">The sequence shown here is derived from an EMBL/GenBank/DDBJ whole genome shotgun (WGS) entry which is preliminary data.</text>
</comment>
<name>A0A3S1B2R9_9CYAN</name>
<keyword evidence="1" id="KW-0472">Membrane</keyword>
<gene>
    <name evidence="2" type="ORF">DSM106972_052450</name>
</gene>
<feature type="transmembrane region" description="Helical" evidence="1">
    <location>
        <begin position="69"/>
        <end position="90"/>
    </location>
</feature>
<evidence type="ECO:0000313" key="3">
    <source>
        <dbReference type="Proteomes" id="UP000271624"/>
    </source>
</evidence>
<keyword evidence="1" id="KW-1133">Transmembrane helix</keyword>
<keyword evidence="1" id="KW-0812">Transmembrane</keyword>
<dbReference type="OrthoDB" id="510411at2"/>